<protein>
    <recommendedName>
        <fullName evidence="4">Recombinase zinc beta ribbon domain-containing protein</fullName>
    </recommendedName>
</protein>
<evidence type="ECO:0000256" key="1">
    <source>
        <dbReference type="SAM" id="Coils"/>
    </source>
</evidence>
<sequence>MKTSSRAGVAGPSKFYYKCHTTGGGHAFQTAEPVERLISEVVVARLNTPGVLSRLNDPQDHQRQHDLQSEAATLRARMDEAADSFAGGLIKIRQLEAINKRLETRLDSISQELAVAARASVVPATAVGNVRAWWEAAGIERQRAVIDALLVAYVDPIRKSAPRVFDPERIRIEWKVGH</sequence>
<accession>A0ABT9THM7</accession>
<organism evidence="2 3">
    <name type="scientific">Paenarthrobacter nicotinovorans</name>
    <name type="common">Arthrobacter nicotinovorans</name>
    <dbReference type="NCBI Taxonomy" id="29320"/>
    <lineage>
        <taxon>Bacteria</taxon>
        <taxon>Bacillati</taxon>
        <taxon>Actinomycetota</taxon>
        <taxon>Actinomycetes</taxon>
        <taxon>Micrococcales</taxon>
        <taxon>Micrococcaceae</taxon>
        <taxon>Paenarthrobacter</taxon>
    </lineage>
</organism>
<reference evidence="2 3" key="1">
    <citation type="submission" date="2023-07" db="EMBL/GenBank/DDBJ databases">
        <title>Sorghum-associated microbial communities from plants grown in Nebraska, USA.</title>
        <authorList>
            <person name="Schachtman D."/>
        </authorList>
    </citation>
    <scope>NUCLEOTIDE SEQUENCE [LARGE SCALE GENOMIC DNA]</scope>
    <source>
        <strain evidence="2 3">CC523</strain>
    </source>
</reference>
<comment type="caution">
    <text evidence="2">The sequence shown here is derived from an EMBL/GenBank/DDBJ whole genome shotgun (WGS) entry which is preliminary data.</text>
</comment>
<dbReference type="EMBL" id="JAUSSW010000001">
    <property type="protein sequence ID" value="MDQ0101137.1"/>
    <property type="molecule type" value="Genomic_DNA"/>
</dbReference>
<evidence type="ECO:0000313" key="3">
    <source>
        <dbReference type="Proteomes" id="UP001244563"/>
    </source>
</evidence>
<keyword evidence="1" id="KW-0175">Coiled coil</keyword>
<name>A0ABT9THM7_PAENI</name>
<proteinExistence type="predicted"/>
<evidence type="ECO:0008006" key="4">
    <source>
        <dbReference type="Google" id="ProtNLM"/>
    </source>
</evidence>
<keyword evidence="3" id="KW-1185">Reference proteome</keyword>
<gene>
    <name evidence="2" type="ORF">J2T10_000756</name>
</gene>
<evidence type="ECO:0000313" key="2">
    <source>
        <dbReference type="EMBL" id="MDQ0101137.1"/>
    </source>
</evidence>
<dbReference type="Proteomes" id="UP001244563">
    <property type="component" value="Unassembled WGS sequence"/>
</dbReference>
<feature type="coiled-coil region" evidence="1">
    <location>
        <begin position="92"/>
        <end position="119"/>
    </location>
</feature>